<evidence type="ECO:0000256" key="1">
    <source>
        <dbReference type="ARBA" id="ARBA00010617"/>
    </source>
</evidence>
<evidence type="ECO:0000256" key="3">
    <source>
        <dbReference type="ARBA" id="ARBA00023004"/>
    </source>
</evidence>
<organism evidence="5 6">
    <name type="scientific">Dipteronia sinensis</name>
    <dbReference type="NCBI Taxonomy" id="43782"/>
    <lineage>
        <taxon>Eukaryota</taxon>
        <taxon>Viridiplantae</taxon>
        <taxon>Streptophyta</taxon>
        <taxon>Embryophyta</taxon>
        <taxon>Tracheophyta</taxon>
        <taxon>Spermatophyta</taxon>
        <taxon>Magnoliopsida</taxon>
        <taxon>eudicotyledons</taxon>
        <taxon>Gunneridae</taxon>
        <taxon>Pentapetalae</taxon>
        <taxon>rosids</taxon>
        <taxon>malvids</taxon>
        <taxon>Sapindales</taxon>
        <taxon>Sapindaceae</taxon>
        <taxon>Hippocastanoideae</taxon>
        <taxon>Acereae</taxon>
        <taxon>Dipteronia</taxon>
    </lineage>
</organism>
<dbReference type="GO" id="GO:0004497">
    <property type="term" value="F:monooxygenase activity"/>
    <property type="evidence" value="ECO:0007669"/>
    <property type="project" value="InterPro"/>
</dbReference>
<comment type="similarity">
    <text evidence="1">Belongs to the cytochrome P450 family.</text>
</comment>
<dbReference type="EMBL" id="JANJYJ010000002">
    <property type="protein sequence ID" value="KAK3225492.1"/>
    <property type="molecule type" value="Genomic_DNA"/>
</dbReference>
<dbReference type="Pfam" id="PF00067">
    <property type="entry name" value="p450"/>
    <property type="match status" value="1"/>
</dbReference>
<evidence type="ECO:0000313" key="5">
    <source>
        <dbReference type="EMBL" id="KAK3225492.1"/>
    </source>
</evidence>
<gene>
    <name evidence="5" type="ORF">Dsin_005354</name>
</gene>
<dbReference type="InterPro" id="IPR002401">
    <property type="entry name" value="Cyt_P450_E_grp-I"/>
</dbReference>
<name>A0AAE0AXP1_9ROSI</name>
<dbReference type="PANTHER" id="PTHR47955">
    <property type="entry name" value="CYTOCHROME P450 FAMILY 71 PROTEIN"/>
    <property type="match status" value="1"/>
</dbReference>
<sequence length="320" mass="36702">MTSFLLMSQLHEMLIQLMTSLLFLLLCLFVAKYLIFTTATSKKLLPSPSRLPIVGNLHQLGTHPHRSLWSLAQRYGSIMLLQLGIKPAVVVSSPDLAREIMKTHDVIFANRPDSRVAKRLLYNYRDLSWSPYGEYWRQMRSICVMRLLSSKRVKSFRLYREEETAELIKKVTVQSCSCSTPIDLSEMLISLTRDLICRAAFGRKYNENEGESGRKLKKLLEELGEMLGVFSVGDFIPWLGWLDQVSGLNAKIERVFREFDHFFNVVIDDRMARQDDSSVGLSEDGMDLLDILLQIQKDGTNGIHMAKEHIKAILLVIRFS</sequence>
<keyword evidence="2" id="KW-0479">Metal-binding</keyword>
<evidence type="ECO:0000256" key="2">
    <source>
        <dbReference type="ARBA" id="ARBA00022723"/>
    </source>
</evidence>
<keyword evidence="6" id="KW-1185">Reference proteome</keyword>
<evidence type="ECO:0000313" key="6">
    <source>
        <dbReference type="Proteomes" id="UP001281410"/>
    </source>
</evidence>
<keyword evidence="4" id="KW-1133">Transmembrane helix</keyword>
<dbReference type="Proteomes" id="UP001281410">
    <property type="component" value="Unassembled WGS sequence"/>
</dbReference>
<dbReference type="InterPro" id="IPR001128">
    <property type="entry name" value="Cyt_P450"/>
</dbReference>
<dbReference type="SUPFAM" id="SSF48264">
    <property type="entry name" value="Cytochrome P450"/>
    <property type="match status" value="1"/>
</dbReference>
<feature type="transmembrane region" description="Helical" evidence="4">
    <location>
        <begin position="13"/>
        <end position="35"/>
    </location>
</feature>
<dbReference type="AlphaFoldDB" id="A0AAE0AXP1"/>
<accession>A0AAE0AXP1</accession>
<evidence type="ECO:0000256" key="4">
    <source>
        <dbReference type="SAM" id="Phobius"/>
    </source>
</evidence>
<dbReference type="GO" id="GO:0005506">
    <property type="term" value="F:iron ion binding"/>
    <property type="evidence" value="ECO:0007669"/>
    <property type="project" value="InterPro"/>
</dbReference>
<dbReference type="PANTHER" id="PTHR47955:SF15">
    <property type="entry name" value="CYTOCHROME P450 71A2-LIKE"/>
    <property type="match status" value="1"/>
</dbReference>
<proteinExistence type="inferred from homology"/>
<reference evidence="5" key="1">
    <citation type="journal article" date="2023" name="Plant J.">
        <title>Genome sequences and population genomics provide insights into the demographic history, inbreeding, and mutation load of two 'living fossil' tree species of Dipteronia.</title>
        <authorList>
            <person name="Feng Y."/>
            <person name="Comes H.P."/>
            <person name="Chen J."/>
            <person name="Zhu S."/>
            <person name="Lu R."/>
            <person name="Zhang X."/>
            <person name="Li P."/>
            <person name="Qiu J."/>
            <person name="Olsen K.M."/>
            <person name="Qiu Y."/>
        </authorList>
    </citation>
    <scope>NUCLEOTIDE SEQUENCE</scope>
    <source>
        <strain evidence="5">NBL</strain>
    </source>
</reference>
<keyword evidence="4" id="KW-0812">Transmembrane</keyword>
<dbReference type="GO" id="GO:0016705">
    <property type="term" value="F:oxidoreductase activity, acting on paired donors, with incorporation or reduction of molecular oxygen"/>
    <property type="evidence" value="ECO:0007669"/>
    <property type="project" value="InterPro"/>
</dbReference>
<comment type="caution">
    <text evidence="5">The sequence shown here is derived from an EMBL/GenBank/DDBJ whole genome shotgun (WGS) entry which is preliminary data.</text>
</comment>
<keyword evidence="3" id="KW-0408">Iron</keyword>
<keyword evidence="4" id="KW-0472">Membrane</keyword>
<protein>
    <submittedName>
        <fullName evidence="5">Uncharacterized protein</fullName>
    </submittedName>
</protein>
<dbReference type="PRINTS" id="PR00463">
    <property type="entry name" value="EP450I"/>
</dbReference>
<dbReference type="GO" id="GO:0020037">
    <property type="term" value="F:heme binding"/>
    <property type="evidence" value="ECO:0007669"/>
    <property type="project" value="InterPro"/>
</dbReference>
<dbReference type="InterPro" id="IPR036396">
    <property type="entry name" value="Cyt_P450_sf"/>
</dbReference>
<dbReference type="Gene3D" id="1.10.630.10">
    <property type="entry name" value="Cytochrome P450"/>
    <property type="match status" value="1"/>
</dbReference>